<comment type="caution">
    <text evidence="1">The sequence shown here is derived from an EMBL/GenBank/DDBJ whole genome shotgun (WGS) entry which is preliminary data.</text>
</comment>
<sequence>MVLIKHIAFWSGLSTARFSCHVRSSAVPRAICTSHSLLDMIGIIRLKGQEPEPDQHSFADLNVGEGVESSHGDGLRIKIAYNFYLHFQRQGDVVANELNYWPRQEFK</sequence>
<protein>
    <submittedName>
        <fullName evidence="1">Uncharacterized protein</fullName>
    </submittedName>
</protein>
<dbReference type="AlphaFoldDB" id="A0A0F8Z173"/>
<feature type="non-terminal residue" evidence="1">
    <location>
        <position position="107"/>
    </location>
</feature>
<organism evidence="1">
    <name type="scientific">marine sediment metagenome</name>
    <dbReference type="NCBI Taxonomy" id="412755"/>
    <lineage>
        <taxon>unclassified sequences</taxon>
        <taxon>metagenomes</taxon>
        <taxon>ecological metagenomes</taxon>
    </lineage>
</organism>
<evidence type="ECO:0000313" key="1">
    <source>
        <dbReference type="EMBL" id="KKK60194.1"/>
    </source>
</evidence>
<accession>A0A0F8Z173</accession>
<gene>
    <name evidence="1" type="ORF">LCGC14_3026820</name>
</gene>
<name>A0A0F8Z173_9ZZZZ</name>
<dbReference type="EMBL" id="LAZR01063093">
    <property type="protein sequence ID" value="KKK60194.1"/>
    <property type="molecule type" value="Genomic_DNA"/>
</dbReference>
<reference evidence="1" key="1">
    <citation type="journal article" date="2015" name="Nature">
        <title>Complex archaea that bridge the gap between prokaryotes and eukaryotes.</title>
        <authorList>
            <person name="Spang A."/>
            <person name="Saw J.H."/>
            <person name="Jorgensen S.L."/>
            <person name="Zaremba-Niedzwiedzka K."/>
            <person name="Martijn J."/>
            <person name="Lind A.E."/>
            <person name="van Eijk R."/>
            <person name="Schleper C."/>
            <person name="Guy L."/>
            <person name="Ettema T.J."/>
        </authorList>
    </citation>
    <scope>NUCLEOTIDE SEQUENCE</scope>
</reference>
<proteinExistence type="predicted"/>